<dbReference type="STRING" id="1798661.A3D65_02600"/>
<evidence type="ECO:0000313" key="2">
    <source>
        <dbReference type="Proteomes" id="UP000177996"/>
    </source>
</evidence>
<dbReference type="Proteomes" id="UP000177996">
    <property type="component" value="Unassembled WGS sequence"/>
</dbReference>
<comment type="caution">
    <text evidence="1">The sequence shown here is derived from an EMBL/GenBank/DDBJ whole genome shotgun (WGS) entry which is preliminary data.</text>
</comment>
<dbReference type="AlphaFoldDB" id="A0A1G2D5L8"/>
<protein>
    <submittedName>
        <fullName evidence="1">Uncharacterized protein</fullName>
    </submittedName>
</protein>
<reference evidence="1 2" key="1">
    <citation type="journal article" date="2016" name="Nat. Commun.">
        <title>Thousands of microbial genomes shed light on interconnected biogeochemical processes in an aquifer system.</title>
        <authorList>
            <person name="Anantharaman K."/>
            <person name="Brown C.T."/>
            <person name="Hug L.A."/>
            <person name="Sharon I."/>
            <person name="Castelle C.J."/>
            <person name="Probst A.J."/>
            <person name="Thomas B.C."/>
            <person name="Singh A."/>
            <person name="Wilkins M.J."/>
            <person name="Karaoz U."/>
            <person name="Brodie E.L."/>
            <person name="Williams K.H."/>
            <person name="Hubbard S.S."/>
            <person name="Banfield J.F."/>
        </authorList>
    </citation>
    <scope>NUCLEOTIDE SEQUENCE [LARGE SCALE GENOMIC DNA]</scope>
</reference>
<sequence>MKKDTWCVLFLLYYRSAVDSSGLVECVAKRIIFLKQENMKHTLTHTAEDRGFFITTLPGLVWAAKAAVLPRGRKKLKFELMRERYRLVQRQKRRRGVRIGWSGRHRSRFSHRPIMVRYLG</sequence>
<dbReference type="EMBL" id="MHLL01000039">
    <property type="protein sequence ID" value="OGZ08221.1"/>
    <property type="molecule type" value="Genomic_DNA"/>
</dbReference>
<organism evidence="1 2">
    <name type="scientific">Candidatus Lloydbacteria bacterium RIFCSPHIGHO2_02_FULL_50_13</name>
    <dbReference type="NCBI Taxonomy" id="1798661"/>
    <lineage>
        <taxon>Bacteria</taxon>
        <taxon>Candidatus Lloydiibacteriota</taxon>
    </lineage>
</organism>
<evidence type="ECO:0000313" key="1">
    <source>
        <dbReference type="EMBL" id="OGZ08221.1"/>
    </source>
</evidence>
<gene>
    <name evidence="1" type="ORF">A3D65_02600</name>
</gene>
<accession>A0A1G2D5L8</accession>
<name>A0A1G2D5L8_9BACT</name>
<proteinExistence type="predicted"/>